<evidence type="ECO:0000313" key="2">
    <source>
        <dbReference type="EMBL" id="EDS13895.1"/>
    </source>
</evidence>
<gene>
    <name evidence="2" type="ORF">BACSTE_03037</name>
</gene>
<comment type="caution">
    <text evidence="2">The sequence shown here is derived from an EMBL/GenBank/DDBJ whole genome shotgun (WGS) entry which is preliminary data.</text>
</comment>
<evidence type="ECO:0000256" key="1">
    <source>
        <dbReference type="SAM" id="MobiDB-lite"/>
    </source>
</evidence>
<accession>B0NU52</accession>
<dbReference type="HOGENOM" id="CLU_1022556_0_0_10"/>
<sequence>MVVGALFLASCGGNKQTKSEDKTVELKPYEKKVKGYLSDVFEVVEGTYKMECKRNMFLEGQIQIKIKSIGKGEPSDYGFHDGNHGPLFLTVCNKEGQPIANFTDIPSSFEADGLLKDMVSKEGDENWILFKDFLKDILPEDAATFFITSKKIEKDKRGSLASRNNESEDNDEDDTLSDTGDKKWDKMLDDYEAYADKYITMMKKANDDDSLDALFDYPDLLEKAKKLEKSLKEAETSKSLSSKQVKRMAKIQVKMMNAMSEMNDDSEL</sequence>
<protein>
    <recommendedName>
        <fullName evidence="4">Lipoprotein</fullName>
    </recommendedName>
</protein>
<dbReference type="GeneID" id="31798237"/>
<feature type="region of interest" description="Disordered" evidence="1">
    <location>
        <begin position="157"/>
        <end position="179"/>
    </location>
</feature>
<reference evidence="2 3" key="2">
    <citation type="submission" date="2007-11" db="EMBL/GenBank/DDBJ databases">
        <authorList>
            <person name="Fulton L."/>
            <person name="Clifton S."/>
            <person name="Fulton B."/>
            <person name="Xu J."/>
            <person name="Minx P."/>
            <person name="Pepin K.H."/>
            <person name="Johnson M."/>
            <person name="Thiruvilangam P."/>
            <person name="Bhonagiri V."/>
            <person name="Nash W.E."/>
            <person name="Mardis E.R."/>
            <person name="Wilson R.K."/>
        </authorList>
    </citation>
    <scope>NUCLEOTIDE SEQUENCE [LARGE SCALE GENOMIC DNA]</scope>
    <source>
        <strain evidence="2 3">ATCC 43183</strain>
    </source>
</reference>
<organism evidence="2 3">
    <name type="scientific">Bacteroides stercoris ATCC 43183</name>
    <dbReference type="NCBI Taxonomy" id="449673"/>
    <lineage>
        <taxon>Bacteria</taxon>
        <taxon>Pseudomonadati</taxon>
        <taxon>Bacteroidota</taxon>
        <taxon>Bacteroidia</taxon>
        <taxon>Bacteroidales</taxon>
        <taxon>Bacteroidaceae</taxon>
        <taxon>Bacteroides</taxon>
    </lineage>
</organism>
<reference evidence="2 3" key="1">
    <citation type="submission" date="2007-11" db="EMBL/GenBank/DDBJ databases">
        <title>Draft genome sequence of Bacteroides stercoris(ATCC 43183).</title>
        <authorList>
            <person name="Sudarsanam P."/>
            <person name="Ley R."/>
            <person name="Guruge J."/>
            <person name="Turnbaugh P.J."/>
            <person name="Mahowald M."/>
            <person name="Liep D."/>
            <person name="Gordon J."/>
        </authorList>
    </citation>
    <scope>NUCLEOTIDE SEQUENCE [LARGE SCALE GENOMIC DNA]</scope>
    <source>
        <strain evidence="2 3">ATCC 43183</strain>
    </source>
</reference>
<feature type="compositionally biased region" description="Acidic residues" evidence="1">
    <location>
        <begin position="167"/>
        <end position="176"/>
    </location>
</feature>
<evidence type="ECO:0008006" key="4">
    <source>
        <dbReference type="Google" id="ProtNLM"/>
    </source>
</evidence>
<name>B0NU52_BACSE</name>
<evidence type="ECO:0000313" key="3">
    <source>
        <dbReference type="Proteomes" id="UP000004713"/>
    </source>
</evidence>
<dbReference type="eggNOG" id="ENOG5030XTQ">
    <property type="taxonomic scope" value="Bacteria"/>
</dbReference>
<proteinExistence type="predicted"/>
<dbReference type="AlphaFoldDB" id="B0NU52"/>
<dbReference type="RefSeq" id="WP_005656977.1">
    <property type="nucleotide sequence ID" value="NZ_CP102262.1"/>
</dbReference>
<dbReference type="EMBL" id="ABFZ02000022">
    <property type="protein sequence ID" value="EDS13895.1"/>
    <property type="molecule type" value="Genomic_DNA"/>
</dbReference>
<dbReference type="Proteomes" id="UP000004713">
    <property type="component" value="Unassembled WGS sequence"/>
</dbReference>